<evidence type="ECO:0000313" key="1">
    <source>
        <dbReference type="EMBL" id="TDH17989.1"/>
    </source>
</evidence>
<dbReference type="EMBL" id="RXLR01000024">
    <property type="protein sequence ID" value="TDH17989.1"/>
    <property type="molecule type" value="Genomic_DNA"/>
</dbReference>
<accession>A0A4V3A5J6</accession>
<organism evidence="1 2">
    <name type="scientific">Mycobacteroides franklinii</name>
    <dbReference type="NCBI Taxonomy" id="948102"/>
    <lineage>
        <taxon>Bacteria</taxon>
        <taxon>Bacillati</taxon>
        <taxon>Actinomycetota</taxon>
        <taxon>Actinomycetes</taxon>
        <taxon>Mycobacteriales</taxon>
        <taxon>Mycobacteriaceae</taxon>
        <taxon>Mycobacteroides</taxon>
    </lineage>
</organism>
<evidence type="ECO:0000313" key="2">
    <source>
        <dbReference type="Proteomes" id="UP000295627"/>
    </source>
</evidence>
<dbReference type="AlphaFoldDB" id="A0A4V3A5J6"/>
<protein>
    <submittedName>
        <fullName evidence="1">Uncharacterized protein</fullName>
    </submittedName>
</protein>
<dbReference type="Proteomes" id="UP000295627">
    <property type="component" value="Unassembled WGS sequence"/>
</dbReference>
<reference evidence="1 2" key="1">
    <citation type="journal article" date="2019" name="Sci. Rep.">
        <title>Extended insight into the Mycobacterium chelonae-abscessus complex through whole genome sequencing of Mycobacterium salmoniphilum outbreak and Mycobacterium salmoniphilum-like strains.</title>
        <authorList>
            <person name="Behra P.R.K."/>
            <person name="Das S."/>
            <person name="Pettersson B.M.F."/>
            <person name="Shirreff L."/>
            <person name="DuCote T."/>
            <person name="Jacobsson K.G."/>
            <person name="Ennis D.G."/>
            <person name="Kirsebom L.A."/>
        </authorList>
    </citation>
    <scope>NUCLEOTIDE SEQUENCE [LARGE SCALE GENOMIC DNA]</scope>
    <source>
        <strain evidence="1 2">DSM 45524</strain>
    </source>
</reference>
<name>A0A4V3A5J6_9MYCO</name>
<comment type="caution">
    <text evidence="1">The sequence shown here is derived from an EMBL/GenBank/DDBJ whole genome shotgun (WGS) entry which is preliminary data.</text>
</comment>
<gene>
    <name evidence="1" type="ORF">EJ571_25010</name>
</gene>
<dbReference type="RefSeq" id="WP_078335858.1">
    <property type="nucleotide sequence ID" value="NZ_MAFQ01000014.1"/>
</dbReference>
<proteinExistence type="predicted"/>
<sequence length="108" mass="11853">MGKVDPEDDEQFAQAMAQLSELVTWARAEFIAQDDPGATDKAREAEDIVRSADDLVTMRAIRRLVERHGGGPWPAEDIAAITGRDAESVQRVLEEMVRSGFASPPQDS</sequence>